<evidence type="ECO:0000256" key="1">
    <source>
        <dbReference type="SAM" id="MobiDB-lite"/>
    </source>
</evidence>
<dbReference type="Proteomes" id="UP001456562">
    <property type="component" value="Unassembled WGS sequence"/>
</dbReference>
<name>A0ABV1QEQ4_STRMI</name>
<organism evidence="3 4">
    <name type="scientific">Streptomyces microflavus</name>
    <name type="common">Streptomyces lipmanii</name>
    <dbReference type="NCBI Taxonomy" id="1919"/>
    <lineage>
        <taxon>Bacteria</taxon>
        <taxon>Bacillati</taxon>
        <taxon>Actinomycetota</taxon>
        <taxon>Actinomycetes</taxon>
        <taxon>Kitasatosporales</taxon>
        <taxon>Streptomycetaceae</taxon>
        <taxon>Streptomyces</taxon>
    </lineage>
</organism>
<dbReference type="Gene3D" id="2.170.15.10">
    <property type="entry name" value="Proaerolysin, chain A, domain 3"/>
    <property type="match status" value="1"/>
</dbReference>
<feature type="compositionally biased region" description="Low complexity" evidence="1">
    <location>
        <begin position="337"/>
        <end position="348"/>
    </location>
</feature>
<feature type="domain" description="Insecticidal crystal toxin" evidence="2">
    <location>
        <begin position="161"/>
        <end position="269"/>
    </location>
</feature>
<dbReference type="EMBL" id="JBEJUE010000066">
    <property type="protein sequence ID" value="MER0429610.1"/>
    <property type="molecule type" value="Genomic_DNA"/>
</dbReference>
<gene>
    <name evidence="3" type="ORF">ABR748_36310</name>
</gene>
<evidence type="ECO:0000259" key="2">
    <source>
        <dbReference type="Pfam" id="PF05431"/>
    </source>
</evidence>
<dbReference type="RefSeq" id="WP_350241627.1">
    <property type="nucleotide sequence ID" value="NZ_JBEJUE010000066.1"/>
</dbReference>
<evidence type="ECO:0000313" key="4">
    <source>
        <dbReference type="Proteomes" id="UP001456562"/>
    </source>
</evidence>
<feature type="region of interest" description="Disordered" evidence="1">
    <location>
        <begin position="334"/>
        <end position="354"/>
    </location>
</feature>
<reference evidence="3 4" key="1">
    <citation type="submission" date="2024-01" db="EMBL/GenBank/DDBJ databases">
        <title>Metagenomic exploration of the rhizosphere soil microbial community and their significance in facilitating the development of wild simulated ginseng.</title>
        <authorList>
            <person name="Huang J."/>
        </authorList>
    </citation>
    <scope>NUCLEOTIDE SEQUENCE [LARGE SCALE GENOMIC DNA]</scope>
    <source>
        <strain evidence="3 4">WY141</strain>
    </source>
</reference>
<dbReference type="Pfam" id="PF05431">
    <property type="entry name" value="Toxin_10"/>
    <property type="match status" value="1"/>
</dbReference>
<protein>
    <recommendedName>
        <fullName evidence="2">Insecticidal crystal toxin domain-containing protein</fullName>
    </recommendedName>
</protein>
<keyword evidence="4" id="KW-1185">Reference proteome</keyword>
<dbReference type="InterPro" id="IPR008872">
    <property type="entry name" value="Toxin_P42"/>
</dbReference>
<sequence>MRSTNPEDDMVRKPVDWKMVGKWHGGDSYVWRPVPPEGYKVFSDFDMDERHDPWTTGLDDVVGCVKETHDGFTYAHVAEAEEAKSNMWLIKAPDYWYGTNGIRMIPGMGARCYSEGPPKDVASVHVLNLPVRIAKGSLPQKPLMDSFSKPVDDTDWVTEREIIVPFPAVKDSEKDYVWQVDNSPTYTLRREVRYHLEKFIDNEHSSTEQSVGYSVTQGITQTQTDTWSAKVGISVSAKAGFDIEAVKAEVSTTLSVEMGYSSATSVSEMNSRTDIGTLKTPGFHAGAMYSSGHRLKAIREDGNTVGGEDSSISFTPNQDYYYPQYPEAADHATSVEALSTTTTASPAPATVPTP</sequence>
<dbReference type="SUPFAM" id="SSF56973">
    <property type="entry name" value="Aerolisin/ETX pore-forming domain"/>
    <property type="match status" value="1"/>
</dbReference>
<evidence type="ECO:0000313" key="3">
    <source>
        <dbReference type="EMBL" id="MER0429610.1"/>
    </source>
</evidence>
<accession>A0ABV1QEQ4</accession>
<comment type="caution">
    <text evidence="3">The sequence shown here is derived from an EMBL/GenBank/DDBJ whole genome shotgun (WGS) entry which is preliminary data.</text>
</comment>
<proteinExistence type="predicted"/>